<proteinExistence type="predicted"/>
<feature type="domain" description="VOC" evidence="1">
    <location>
        <begin position="2"/>
        <end position="118"/>
    </location>
</feature>
<dbReference type="SUPFAM" id="SSF54593">
    <property type="entry name" value="Glyoxalase/Bleomycin resistance protein/Dihydroxybiphenyl dioxygenase"/>
    <property type="match status" value="1"/>
</dbReference>
<organism evidence="2 3">
    <name type="scientific">Subtercola boreus</name>
    <dbReference type="NCBI Taxonomy" id="120213"/>
    <lineage>
        <taxon>Bacteria</taxon>
        <taxon>Bacillati</taxon>
        <taxon>Actinomycetota</taxon>
        <taxon>Actinomycetes</taxon>
        <taxon>Micrococcales</taxon>
        <taxon>Microbacteriaceae</taxon>
        <taxon>Subtercola</taxon>
    </lineage>
</organism>
<sequence>MRFCSVRIVAGDVEASAGFFARLFHVEATGYPDYMEVRAPGTVLAFCTPAALAAATPELSECEPGTQILEFEVDDLDDLERQLDGSVQLLQRPTVQPWGNRSMIIRTDEGTLVNFFTPVPGEDRAWSFQGWTLKRMA</sequence>
<evidence type="ECO:0000259" key="1">
    <source>
        <dbReference type="PROSITE" id="PS51819"/>
    </source>
</evidence>
<gene>
    <name evidence="2" type="ORF">B7R22_16780</name>
</gene>
<dbReference type="RefSeq" id="WP_116412866.1">
    <property type="nucleotide sequence ID" value="NZ_NBXB01000045.1"/>
</dbReference>
<accession>A0A3E0VR58</accession>
<reference evidence="2 3" key="1">
    <citation type="submission" date="2017-04" db="EMBL/GenBank/DDBJ databases">
        <title>Comparative genome analysis of Subtercola boreus.</title>
        <authorList>
            <person name="Cho Y.-J."/>
            <person name="Cho A."/>
            <person name="Kim O.-S."/>
            <person name="Lee J.-I."/>
        </authorList>
    </citation>
    <scope>NUCLEOTIDE SEQUENCE [LARGE SCALE GENOMIC DNA]</scope>
    <source>
        <strain evidence="2 3">P27479</strain>
    </source>
</reference>
<dbReference type="PROSITE" id="PS51819">
    <property type="entry name" value="VOC"/>
    <property type="match status" value="1"/>
</dbReference>
<dbReference type="Proteomes" id="UP000256541">
    <property type="component" value="Unassembled WGS sequence"/>
</dbReference>
<dbReference type="AlphaFoldDB" id="A0A3E0VR58"/>
<dbReference type="OrthoDB" id="9798201at2"/>
<dbReference type="InterPro" id="IPR037523">
    <property type="entry name" value="VOC_core"/>
</dbReference>
<dbReference type="InterPro" id="IPR029068">
    <property type="entry name" value="Glyas_Bleomycin-R_OHBP_Dase"/>
</dbReference>
<protein>
    <recommendedName>
        <fullName evidence="1">VOC domain-containing protein</fullName>
    </recommendedName>
</protein>
<comment type="caution">
    <text evidence="2">The sequence shown here is derived from an EMBL/GenBank/DDBJ whole genome shotgun (WGS) entry which is preliminary data.</text>
</comment>
<dbReference type="EMBL" id="NBXB01000045">
    <property type="protein sequence ID" value="RFA12089.1"/>
    <property type="molecule type" value="Genomic_DNA"/>
</dbReference>
<dbReference type="Gene3D" id="3.10.180.10">
    <property type="entry name" value="2,3-Dihydroxybiphenyl 1,2-Dioxygenase, domain 1"/>
    <property type="match status" value="1"/>
</dbReference>
<evidence type="ECO:0000313" key="2">
    <source>
        <dbReference type="EMBL" id="RFA12089.1"/>
    </source>
</evidence>
<name>A0A3E0VR58_9MICO</name>
<dbReference type="Pfam" id="PF00903">
    <property type="entry name" value="Glyoxalase"/>
    <property type="match status" value="1"/>
</dbReference>
<evidence type="ECO:0000313" key="3">
    <source>
        <dbReference type="Proteomes" id="UP000256541"/>
    </source>
</evidence>
<dbReference type="InterPro" id="IPR004360">
    <property type="entry name" value="Glyas_Fos-R_dOase_dom"/>
</dbReference>